<feature type="transmembrane region" description="Helical" evidence="4">
    <location>
        <begin position="177"/>
        <end position="194"/>
    </location>
</feature>
<feature type="transmembrane region" description="Helical" evidence="4">
    <location>
        <begin position="206"/>
        <end position="232"/>
    </location>
</feature>
<dbReference type="AlphaFoldDB" id="A0A6P1ZLT5"/>
<dbReference type="PROSITE" id="PS50005">
    <property type="entry name" value="TPR"/>
    <property type="match status" value="1"/>
</dbReference>
<reference evidence="5 6" key="1">
    <citation type="submission" date="2018-06" db="EMBL/GenBank/DDBJ databases">
        <title>Complete genome of Desulfovibrio marinus P48SEP.</title>
        <authorList>
            <person name="Crispim J.S."/>
            <person name="Vidigal P.M.P."/>
            <person name="Silva L.C.F."/>
            <person name="Araujo L.C."/>
            <person name="Laguardia C.N."/>
            <person name="Dias R.S."/>
            <person name="Sousa M.P."/>
            <person name="Paula S.O."/>
            <person name="Silva C."/>
        </authorList>
    </citation>
    <scope>NUCLEOTIDE SEQUENCE [LARGE SCALE GENOMIC DNA]</scope>
    <source>
        <strain evidence="5 6">P48SEP</strain>
    </source>
</reference>
<feature type="transmembrane region" description="Helical" evidence="4">
    <location>
        <begin position="127"/>
        <end position="145"/>
    </location>
</feature>
<dbReference type="SUPFAM" id="SSF48452">
    <property type="entry name" value="TPR-like"/>
    <property type="match status" value="1"/>
</dbReference>
<evidence type="ECO:0000313" key="6">
    <source>
        <dbReference type="Proteomes" id="UP000434052"/>
    </source>
</evidence>
<dbReference type="Proteomes" id="UP000434052">
    <property type="component" value="Unassembled WGS sequence"/>
</dbReference>
<evidence type="ECO:0000313" key="5">
    <source>
        <dbReference type="EMBL" id="TVM36753.1"/>
    </source>
</evidence>
<organism evidence="5 6">
    <name type="scientific">Oceanidesulfovibrio marinus</name>
    <dbReference type="NCBI Taxonomy" id="370038"/>
    <lineage>
        <taxon>Bacteria</taxon>
        <taxon>Pseudomonadati</taxon>
        <taxon>Thermodesulfobacteriota</taxon>
        <taxon>Desulfovibrionia</taxon>
        <taxon>Desulfovibrionales</taxon>
        <taxon>Desulfovibrionaceae</taxon>
        <taxon>Oceanidesulfovibrio</taxon>
    </lineage>
</organism>
<evidence type="ECO:0000256" key="4">
    <source>
        <dbReference type="SAM" id="Phobius"/>
    </source>
</evidence>
<keyword evidence="4" id="KW-0472">Membrane</keyword>
<feature type="transmembrane region" description="Helical" evidence="4">
    <location>
        <begin position="260"/>
        <end position="278"/>
    </location>
</feature>
<sequence length="575" mass="63921">MRRDAVSCGGIAQYEREGVMGTSSQECRDCSSGNGGGGNLPFYLACGLVLLVFVVYESVFGASFITFDDTIYIYDNDIVRQGLTRDGLLWAFSTLETGNWHPLVWLSHMAIVELLGLNPFWQHTVNIVLHAANCVLLFAILYRLTGAAFRSFVVAALLAVHPLHVESVAWISERKDVLSMLFALLSVYAYALYAQAADRDRRRWMLASLLFFVLGLMSKAMLVSLPLLLLLLDYWPLRRFGSGTSGRWAAVWTLVKEKCLFFAASGVFCGVAYFAQAHSDSVSSLERVGAGYRMANVLVSYVAYLYKLVAPFDLGVLYPLRPVIPKWHVLLAGLLLLAITAGVVKLAARNRFLAMGWFWYLIAMLPVIGIVQIGRQSMADRYAYIPFIGLYIAIVWGVCALAGRFRFFRNRAVGYAVMAVIIAYFGVTAHAQAALWKNSGTLFGHTLSITGPNPYANKALGQYYWSIGERKKAFANMQVYYDRVSDSVDSHVIFAEMLVGAQRYSEAIRLAQDSLQRFPDSVRLYKLLGISLYATGKKDEALQAFLKAREVDPDDKDVAKNIGILLRGKTSNATE</sequence>
<dbReference type="InterPro" id="IPR011990">
    <property type="entry name" value="TPR-like_helical_dom_sf"/>
</dbReference>
<dbReference type="OrthoDB" id="127293at2"/>
<proteinExistence type="predicted"/>
<feature type="repeat" description="TPR" evidence="3">
    <location>
        <begin position="522"/>
        <end position="555"/>
    </location>
</feature>
<dbReference type="RefSeq" id="WP_144233805.1">
    <property type="nucleotide sequence ID" value="NZ_QMIF01000001.1"/>
</dbReference>
<gene>
    <name evidence="5" type="ORF">DQK91_02200</name>
</gene>
<evidence type="ECO:0000256" key="1">
    <source>
        <dbReference type="ARBA" id="ARBA00022737"/>
    </source>
</evidence>
<feature type="transmembrane region" description="Helical" evidence="4">
    <location>
        <begin position="381"/>
        <end position="403"/>
    </location>
</feature>
<feature type="transmembrane region" description="Helical" evidence="4">
    <location>
        <begin position="329"/>
        <end position="348"/>
    </location>
</feature>
<keyword evidence="4" id="KW-0812">Transmembrane</keyword>
<dbReference type="PANTHER" id="PTHR44227">
    <property type="match status" value="1"/>
</dbReference>
<dbReference type="Gene3D" id="1.25.40.10">
    <property type="entry name" value="Tetratricopeptide repeat domain"/>
    <property type="match status" value="1"/>
</dbReference>
<feature type="transmembrane region" description="Helical" evidence="4">
    <location>
        <begin position="290"/>
        <end position="309"/>
    </location>
</feature>
<feature type="transmembrane region" description="Helical" evidence="4">
    <location>
        <begin position="42"/>
        <end position="67"/>
    </location>
</feature>
<dbReference type="InterPro" id="IPR052346">
    <property type="entry name" value="O-mannosyl-transferase_TMTC"/>
</dbReference>
<dbReference type="InterPro" id="IPR019734">
    <property type="entry name" value="TPR_rpt"/>
</dbReference>
<keyword evidence="4" id="KW-1133">Transmembrane helix</keyword>
<comment type="caution">
    <text evidence="5">The sequence shown here is derived from an EMBL/GenBank/DDBJ whole genome shotgun (WGS) entry which is preliminary data.</text>
</comment>
<feature type="transmembrane region" description="Helical" evidence="4">
    <location>
        <begin position="415"/>
        <end position="436"/>
    </location>
</feature>
<evidence type="ECO:0000256" key="3">
    <source>
        <dbReference type="PROSITE-ProRule" id="PRU00339"/>
    </source>
</evidence>
<dbReference type="PANTHER" id="PTHR44227:SF3">
    <property type="entry name" value="PROTEIN O-MANNOSYL-TRANSFERASE TMTC4"/>
    <property type="match status" value="1"/>
</dbReference>
<accession>A0A6P1ZLT5</accession>
<feature type="transmembrane region" description="Helical" evidence="4">
    <location>
        <begin position="357"/>
        <end position="375"/>
    </location>
</feature>
<evidence type="ECO:0000256" key="2">
    <source>
        <dbReference type="ARBA" id="ARBA00022803"/>
    </source>
</evidence>
<dbReference type="SMART" id="SM00028">
    <property type="entry name" value="TPR"/>
    <property type="match status" value="2"/>
</dbReference>
<dbReference type="Pfam" id="PF14559">
    <property type="entry name" value="TPR_19"/>
    <property type="match status" value="1"/>
</dbReference>
<keyword evidence="1" id="KW-0677">Repeat</keyword>
<feature type="transmembrane region" description="Helical" evidence="4">
    <location>
        <begin position="152"/>
        <end position="171"/>
    </location>
</feature>
<keyword evidence="2 3" id="KW-0802">TPR repeat</keyword>
<dbReference type="EMBL" id="QMIF01000001">
    <property type="protein sequence ID" value="TVM36753.1"/>
    <property type="molecule type" value="Genomic_DNA"/>
</dbReference>
<protein>
    <submittedName>
        <fullName evidence="5">Uncharacterized protein</fullName>
    </submittedName>
</protein>
<name>A0A6P1ZLT5_9BACT</name>